<dbReference type="EMBL" id="BSVB01000001">
    <property type="protein sequence ID" value="GMA95761.1"/>
    <property type="molecule type" value="Genomic_DNA"/>
</dbReference>
<feature type="transmembrane region" description="Helical" evidence="1">
    <location>
        <begin position="229"/>
        <end position="252"/>
    </location>
</feature>
<feature type="transmembrane region" description="Helical" evidence="1">
    <location>
        <begin position="289"/>
        <end position="313"/>
    </location>
</feature>
<sequence>MTRRLTVLFSALEAIVAIAIGVAIPLVPLTLVWAVQFGFAPAFTIFWRGAVDVWLLGHGVDVTFRLDPATAASLGLAGADQPVLVTIALLGFALLTALLGVRAGGRIAQTGHRLLGSLVLVVVGGAVSFGVTLSALHVDARPSLWQGTLLPTLALAIGAGIGLIAATRPGARRADPVLRAAIGGALRAGVVAVALTVGASAVAVALLVVGHYGELIRLYEALHTGVVGGLALTLGQVALMPDVVIWAASWFTGPGFALGTGSHVSPLGTAVGPVPAIPLLGAIPTGDLAFGFVGLLVPVVAAFLAGAAARPYLNRVLADVDAPRWPAVLATGLGGGIVGGVLLGLLAWTATGSAGPGRLAQVGPDPWAVGLAAAAEFGIASLIGAAASIPLPGRLRARAPIG</sequence>
<keyword evidence="1" id="KW-1133">Transmembrane helix</keyword>
<protein>
    <recommendedName>
        <fullName evidence="4">Integral membrane protein</fullName>
    </recommendedName>
</protein>
<dbReference type="RefSeq" id="WP_284254474.1">
    <property type="nucleotide sequence ID" value="NZ_BAAAQO010000001.1"/>
</dbReference>
<feature type="transmembrane region" description="Helical" evidence="1">
    <location>
        <begin position="7"/>
        <end position="34"/>
    </location>
</feature>
<feature type="transmembrane region" description="Helical" evidence="1">
    <location>
        <begin position="188"/>
        <end position="209"/>
    </location>
</feature>
<keyword evidence="3" id="KW-1185">Reference proteome</keyword>
<name>A0ABQ6K7P3_9MICO</name>
<evidence type="ECO:0000313" key="3">
    <source>
        <dbReference type="Proteomes" id="UP001157034"/>
    </source>
</evidence>
<organism evidence="2 3">
    <name type="scientific">Pseudolysinimonas kribbensis</name>
    <dbReference type="NCBI Taxonomy" id="433641"/>
    <lineage>
        <taxon>Bacteria</taxon>
        <taxon>Bacillati</taxon>
        <taxon>Actinomycetota</taxon>
        <taxon>Actinomycetes</taxon>
        <taxon>Micrococcales</taxon>
        <taxon>Microbacteriaceae</taxon>
        <taxon>Pseudolysinimonas</taxon>
    </lineage>
</organism>
<dbReference type="Pfam" id="PF19877">
    <property type="entry name" value="DUF6350"/>
    <property type="match status" value="1"/>
</dbReference>
<keyword evidence="1" id="KW-0472">Membrane</keyword>
<feature type="transmembrane region" description="Helical" evidence="1">
    <location>
        <begin position="148"/>
        <end position="167"/>
    </location>
</feature>
<dbReference type="Proteomes" id="UP001157034">
    <property type="component" value="Unassembled WGS sequence"/>
</dbReference>
<evidence type="ECO:0008006" key="4">
    <source>
        <dbReference type="Google" id="ProtNLM"/>
    </source>
</evidence>
<feature type="transmembrane region" description="Helical" evidence="1">
    <location>
        <begin position="114"/>
        <end position="136"/>
    </location>
</feature>
<evidence type="ECO:0000313" key="2">
    <source>
        <dbReference type="EMBL" id="GMA95761.1"/>
    </source>
</evidence>
<feature type="transmembrane region" description="Helical" evidence="1">
    <location>
        <begin position="264"/>
        <end position="283"/>
    </location>
</feature>
<gene>
    <name evidence="2" type="ORF">GCM10025881_25850</name>
</gene>
<comment type="caution">
    <text evidence="2">The sequence shown here is derived from an EMBL/GenBank/DDBJ whole genome shotgun (WGS) entry which is preliminary data.</text>
</comment>
<keyword evidence="1" id="KW-0812">Transmembrane</keyword>
<feature type="transmembrane region" description="Helical" evidence="1">
    <location>
        <begin position="83"/>
        <end position="102"/>
    </location>
</feature>
<reference evidence="3" key="1">
    <citation type="journal article" date="2019" name="Int. J. Syst. Evol. Microbiol.">
        <title>The Global Catalogue of Microorganisms (GCM) 10K type strain sequencing project: providing services to taxonomists for standard genome sequencing and annotation.</title>
        <authorList>
            <consortium name="The Broad Institute Genomics Platform"/>
            <consortium name="The Broad Institute Genome Sequencing Center for Infectious Disease"/>
            <person name="Wu L."/>
            <person name="Ma J."/>
        </authorList>
    </citation>
    <scope>NUCLEOTIDE SEQUENCE [LARGE SCALE GENOMIC DNA]</scope>
    <source>
        <strain evidence="3">NBRC 108894</strain>
    </source>
</reference>
<evidence type="ECO:0000256" key="1">
    <source>
        <dbReference type="SAM" id="Phobius"/>
    </source>
</evidence>
<dbReference type="InterPro" id="IPR045931">
    <property type="entry name" value="DUF6350"/>
</dbReference>
<feature type="transmembrane region" description="Helical" evidence="1">
    <location>
        <begin position="367"/>
        <end position="389"/>
    </location>
</feature>
<proteinExistence type="predicted"/>
<feature type="transmembrane region" description="Helical" evidence="1">
    <location>
        <begin position="325"/>
        <end position="347"/>
    </location>
</feature>
<accession>A0ABQ6K7P3</accession>